<dbReference type="EMBL" id="RFFI01000003">
    <property type="protein sequence ID" value="RMI14235.1"/>
    <property type="molecule type" value="Genomic_DNA"/>
</dbReference>
<sequence>MDLVGQTQNVALVGPHWSGRTTVLEVVCRALEDTGRHTHLLPASWRWSRPRPTHAPPAGASLESFLDQLDVREVMDLGSPQTDVLVVDDLEHLGARTAQVLGNLARRTGVPVLVSRLPRDPGSGMESDLSTSSTWVQVDLDPLAFEDLHRLLSERLGDTLSPEVTAEILHESGGLPGLAIAVLDAALAHGRVRRSDGLWEGTAGWERELSAMFALLLDPLTAEQRGAAAVLARTGALPADLAGEVLTPDAVAALHDHGLLHTSTAVEGTPISLFPPGLASHLLSQVDPRLAVAASQAARAAQSSGAADVRRARVADRLTSPAPRPAPSHAHHPSGMPLALTGLDTEGPVVRHDLASAVEAWQRSHGLRDALRLLRLTTPDPRGAGIVESVFAKTDTATERSASAHVEFRYAAARWSIIQGDDPHAVADRLREADEPEAAVRESLWLLGYLLDVEFGILPEEYERTLAPYVRGHGSGAATARLVLAACHTLAGRQPPARSLLDVDRSSWPDWLDRTAQLLLGLSSYATGDLAGAIEHGIAMRIRAKRDLSTSSWAHGTYVAALGLAARGWMDDARGHLLGLLSVPHSWTDPLPAQQASRSMLVLLSVLTSHSALAPGLVESATSATHQGHALPCSGSTFFHAMRAYAQGDVASAATALRRSADDLRRGGLVLPAETLELTRLLIDREAAIPDPTGSGPSRIAGPYLRALLTARTALTREDPEMLLSAGAQFELLEIPVEAARCYTSAAELFHHADQPDRTAQATASAAALHHTALASLTARPRHRLSKRETEIIHLIAQGRTNPEIARVLFISVRTVEGHIRQIRRKTGATDRTSLGDLSAFSA</sequence>
<organism evidence="6 7">
    <name type="scientific">Cellulomonas triticagri</name>
    <dbReference type="NCBI Taxonomy" id="2483352"/>
    <lineage>
        <taxon>Bacteria</taxon>
        <taxon>Bacillati</taxon>
        <taxon>Actinomycetota</taxon>
        <taxon>Actinomycetes</taxon>
        <taxon>Micrococcales</taxon>
        <taxon>Cellulomonadaceae</taxon>
        <taxon>Cellulomonas</taxon>
    </lineage>
</organism>
<dbReference type="InterPro" id="IPR027417">
    <property type="entry name" value="P-loop_NTPase"/>
</dbReference>
<dbReference type="AlphaFoldDB" id="A0A3M2JU08"/>
<dbReference type="InterPro" id="IPR036388">
    <property type="entry name" value="WH-like_DNA-bd_sf"/>
</dbReference>
<dbReference type="CDD" id="cd06170">
    <property type="entry name" value="LuxR_C_like"/>
    <property type="match status" value="1"/>
</dbReference>
<dbReference type="InterPro" id="IPR016032">
    <property type="entry name" value="Sig_transdc_resp-reg_C-effctor"/>
</dbReference>
<reference evidence="6 7" key="1">
    <citation type="submission" date="2018-10" db="EMBL/GenBank/DDBJ databases">
        <title>Isolation, diversity and antifungal activity of actinobacteria from wheat.</title>
        <authorList>
            <person name="Han C."/>
        </authorList>
    </citation>
    <scope>NUCLEOTIDE SEQUENCE [LARGE SCALE GENOMIC DNA]</scope>
    <source>
        <strain evidence="6 7">NEAU-YY56</strain>
    </source>
</reference>
<evidence type="ECO:0000256" key="2">
    <source>
        <dbReference type="ARBA" id="ARBA00023125"/>
    </source>
</evidence>
<evidence type="ECO:0000313" key="6">
    <source>
        <dbReference type="EMBL" id="RMI14235.1"/>
    </source>
</evidence>
<dbReference type="PANTHER" id="PTHR44688:SF16">
    <property type="entry name" value="DNA-BINDING TRANSCRIPTIONAL ACTIVATOR DEVR_DOSR"/>
    <property type="match status" value="1"/>
</dbReference>
<evidence type="ECO:0000313" key="7">
    <source>
        <dbReference type="Proteomes" id="UP000269289"/>
    </source>
</evidence>
<dbReference type="SUPFAM" id="SSF52540">
    <property type="entry name" value="P-loop containing nucleoside triphosphate hydrolases"/>
    <property type="match status" value="1"/>
</dbReference>
<dbReference type="Gene3D" id="1.10.10.10">
    <property type="entry name" value="Winged helix-like DNA-binding domain superfamily/Winged helix DNA-binding domain"/>
    <property type="match status" value="1"/>
</dbReference>
<dbReference type="GO" id="GO:0006355">
    <property type="term" value="P:regulation of DNA-templated transcription"/>
    <property type="evidence" value="ECO:0007669"/>
    <property type="project" value="InterPro"/>
</dbReference>
<evidence type="ECO:0000256" key="3">
    <source>
        <dbReference type="ARBA" id="ARBA00023163"/>
    </source>
</evidence>
<dbReference type="SMART" id="SM00421">
    <property type="entry name" value="HTH_LUXR"/>
    <property type="match status" value="1"/>
</dbReference>
<gene>
    <name evidence="6" type="ORF">EBM89_01150</name>
</gene>
<evidence type="ECO:0000259" key="5">
    <source>
        <dbReference type="PROSITE" id="PS50043"/>
    </source>
</evidence>
<feature type="domain" description="HTH luxR-type" evidence="5">
    <location>
        <begin position="778"/>
        <end position="843"/>
    </location>
</feature>
<dbReference type="PRINTS" id="PR00038">
    <property type="entry name" value="HTHLUXR"/>
</dbReference>
<keyword evidence="3" id="KW-0804">Transcription</keyword>
<dbReference type="Proteomes" id="UP000269289">
    <property type="component" value="Unassembled WGS sequence"/>
</dbReference>
<accession>A0A3M2JU08</accession>
<feature type="region of interest" description="Disordered" evidence="4">
    <location>
        <begin position="317"/>
        <end position="343"/>
    </location>
</feature>
<protein>
    <recommendedName>
        <fullName evidence="5">HTH luxR-type domain-containing protein</fullName>
    </recommendedName>
</protein>
<dbReference type="GO" id="GO:0003677">
    <property type="term" value="F:DNA binding"/>
    <property type="evidence" value="ECO:0007669"/>
    <property type="project" value="UniProtKB-KW"/>
</dbReference>
<dbReference type="PROSITE" id="PS50043">
    <property type="entry name" value="HTH_LUXR_2"/>
    <property type="match status" value="1"/>
</dbReference>
<dbReference type="PANTHER" id="PTHR44688">
    <property type="entry name" value="DNA-BINDING TRANSCRIPTIONAL ACTIVATOR DEVR_DOSR"/>
    <property type="match status" value="1"/>
</dbReference>
<evidence type="ECO:0000256" key="1">
    <source>
        <dbReference type="ARBA" id="ARBA00023015"/>
    </source>
</evidence>
<proteinExistence type="predicted"/>
<keyword evidence="1" id="KW-0805">Transcription regulation</keyword>
<evidence type="ECO:0000256" key="4">
    <source>
        <dbReference type="SAM" id="MobiDB-lite"/>
    </source>
</evidence>
<keyword evidence="2" id="KW-0238">DNA-binding</keyword>
<dbReference type="Pfam" id="PF00196">
    <property type="entry name" value="GerE"/>
    <property type="match status" value="1"/>
</dbReference>
<keyword evidence="7" id="KW-1185">Reference proteome</keyword>
<dbReference type="SUPFAM" id="SSF46894">
    <property type="entry name" value="C-terminal effector domain of the bipartite response regulators"/>
    <property type="match status" value="1"/>
</dbReference>
<dbReference type="InterPro" id="IPR000792">
    <property type="entry name" value="Tscrpt_reg_LuxR_C"/>
</dbReference>
<comment type="caution">
    <text evidence="6">The sequence shown here is derived from an EMBL/GenBank/DDBJ whole genome shotgun (WGS) entry which is preliminary data.</text>
</comment>
<name>A0A3M2JU08_9CELL</name>